<keyword evidence="3" id="KW-1003">Cell membrane</keyword>
<keyword evidence="10" id="KW-1133">Transmembrane helix</keyword>
<keyword evidence="6" id="KW-0732">Signal</keyword>
<reference evidence="17" key="2">
    <citation type="journal article" date="2007" name="Science">
        <title>Draft genome sequence of the sexually transmitted pathogen Trichomonas vaginalis.</title>
        <authorList>
            <person name="Carlton J.M."/>
            <person name="Hirt R.P."/>
            <person name="Silva J.C."/>
            <person name="Delcher A.L."/>
            <person name="Schatz M."/>
            <person name="Zhao Q."/>
            <person name="Wortman J.R."/>
            <person name="Bidwell S.L."/>
            <person name="Alsmark U.C.M."/>
            <person name="Besteiro S."/>
            <person name="Sicheritz-Ponten T."/>
            <person name="Noel C.J."/>
            <person name="Dacks J.B."/>
            <person name="Foster P.G."/>
            <person name="Simillion C."/>
            <person name="Van de Peer Y."/>
            <person name="Miranda-Saavedra D."/>
            <person name="Barton G.J."/>
            <person name="Westrop G.D."/>
            <person name="Mueller S."/>
            <person name="Dessi D."/>
            <person name="Fiori P.L."/>
            <person name="Ren Q."/>
            <person name="Paulsen I."/>
            <person name="Zhang H."/>
            <person name="Bastida-Corcuera F.D."/>
            <person name="Simoes-Barbosa A."/>
            <person name="Brown M.T."/>
            <person name="Hayes R.D."/>
            <person name="Mukherjee M."/>
            <person name="Okumura C.Y."/>
            <person name="Schneider R."/>
            <person name="Smith A.J."/>
            <person name="Vanacova S."/>
            <person name="Villalvazo M."/>
            <person name="Haas B.J."/>
            <person name="Pertea M."/>
            <person name="Feldblyum T.V."/>
            <person name="Utterback T.R."/>
            <person name="Shu C.L."/>
            <person name="Osoegawa K."/>
            <person name="de Jong P.J."/>
            <person name="Hrdy I."/>
            <person name="Horvathova L."/>
            <person name="Zubacova Z."/>
            <person name="Dolezal P."/>
            <person name="Malik S.B."/>
            <person name="Logsdon J.M. Jr."/>
            <person name="Henze K."/>
            <person name="Gupta A."/>
            <person name="Wang C.C."/>
            <person name="Dunne R.L."/>
            <person name="Upcroft J.A."/>
            <person name="Upcroft P."/>
            <person name="White O."/>
            <person name="Salzberg S.L."/>
            <person name="Tang P."/>
            <person name="Chiu C.-H."/>
            <person name="Lee Y.-S."/>
            <person name="Embley T.M."/>
            <person name="Coombs G.H."/>
            <person name="Mottram J.C."/>
            <person name="Tachezy J."/>
            <person name="Fraser-Liggett C.M."/>
            <person name="Johnson P.J."/>
        </authorList>
    </citation>
    <scope>NUCLEOTIDE SEQUENCE [LARGE SCALE GENOMIC DNA]</scope>
    <source>
        <strain evidence="17">G3</strain>
    </source>
</reference>
<keyword evidence="4" id="KW-0808">Transferase</keyword>
<comment type="subcellular location">
    <subcellularLocation>
        <location evidence="1">Cell membrane</location>
        <topology evidence="1">Single-pass type I membrane protein</topology>
    </subcellularLocation>
</comment>
<keyword evidence="13" id="KW-1015">Disulfide bond</keyword>
<dbReference type="KEGG" id="tva:4772647"/>
<evidence type="ECO:0000256" key="6">
    <source>
        <dbReference type="ARBA" id="ARBA00022729"/>
    </source>
</evidence>
<evidence type="ECO:0000256" key="9">
    <source>
        <dbReference type="ARBA" id="ARBA00022840"/>
    </source>
</evidence>
<evidence type="ECO:0000256" key="5">
    <source>
        <dbReference type="ARBA" id="ARBA00022692"/>
    </source>
</evidence>
<keyword evidence="18" id="KW-1185">Reference proteome</keyword>
<dbReference type="GO" id="GO:0005886">
    <property type="term" value="C:plasma membrane"/>
    <property type="evidence" value="ECO:0007669"/>
    <property type="project" value="UniProtKB-SubCell"/>
</dbReference>
<evidence type="ECO:0000256" key="14">
    <source>
        <dbReference type="ARBA" id="ARBA00023170"/>
    </source>
</evidence>
<evidence type="ECO:0000256" key="11">
    <source>
        <dbReference type="ARBA" id="ARBA00023136"/>
    </source>
</evidence>
<evidence type="ECO:0000256" key="4">
    <source>
        <dbReference type="ARBA" id="ARBA00022679"/>
    </source>
</evidence>
<keyword evidence="8" id="KW-0418">Kinase</keyword>
<dbReference type="GO" id="GO:0004714">
    <property type="term" value="F:transmembrane receptor protein tyrosine kinase activity"/>
    <property type="evidence" value="ECO:0007669"/>
    <property type="project" value="UniProtKB-EC"/>
</dbReference>
<evidence type="ECO:0000313" key="18">
    <source>
        <dbReference type="Proteomes" id="UP000001542"/>
    </source>
</evidence>
<evidence type="ECO:0000256" key="1">
    <source>
        <dbReference type="ARBA" id="ARBA00004251"/>
    </source>
</evidence>
<evidence type="ECO:0000256" key="10">
    <source>
        <dbReference type="ARBA" id="ARBA00022989"/>
    </source>
</evidence>
<dbReference type="Pfam" id="PF12810">
    <property type="entry name" value="ALK_LTK_GRD"/>
    <property type="match status" value="1"/>
</dbReference>
<feature type="domain" description="ALK/LTK-like glycine-rich" evidence="16">
    <location>
        <begin position="4"/>
        <end position="132"/>
    </location>
</feature>
<dbReference type="InterPro" id="IPR055163">
    <property type="entry name" value="ALK/LTK-like_GRD"/>
</dbReference>
<keyword evidence="15" id="KW-0325">Glycoprotein</keyword>
<accession>A2DY45</accession>
<keyword evidence="12" id="KW-0829">Tyrosine-protein kinase</keyword>
<keyword evidence="9" id="KW-0067">ATP-binding</keyword>
<evidence type="ECO:0000259" key="16">
    <source>
        <dbReference type="Pfam" id="PF12810"/>
    </source>
</evidence>
<sequence length="165" mass="17008">MYHILGGAGGGYQGGDGAFNTKYKSGAAYGATQSGPSVTLSYSSSSKAEFGNGGSYTCTSCKYYAAGGGGGWFGGAAAGGYGYSGAGGSGYVLTSTSFKPKDYIYKREHFLMKASMKSGIQYGNGVIRITLLDFVENENIKIHGCGLSGFSFSQLVSFITLPSVE</sequence>
<organism evidence="17 18">
    <name type="scientific">Trichomonas vaginalis (strain ATCC PRA-98 / G3)</name>
    <dbReference type="NCBI Taxonomy" id="412133"/>
    <lineage>
        <taxon>Eukaryota</taxon>
        <taxon>Metamonada</taxon>
        <taxon>Parabasalia</taxon>
        <taxon>Trichomonadida</taxon>
        <taxon>Trichomonadidae</taxon>
        <taxon>Trichomonas</taxon>
    </lineage>
</organism>
<proteinExistence type="predicted"/>
<protein>
    <recommendedName>
        <fullName evidence="2">receptor protein-tyrosine kinase</fullName>
        <ecNumber evidence="2">2.7.10.1</ecNumber>
    </recommendedName>
</protein>
<dbReference type="AlphaFoldDB" id="A2DY45"/>
<dbReference type="GO" id="GO:0005524">
    <property type="term" value="F:ATP binding"/>
    <property type="evidence" value="ECO:0007669"/>
    <property type="project" value="UniProtKB-KW"/>
</dbReference>
<dbReference type="EMBL" id="DS113267">
    <property type="protein sequence ID" value="EAY14654.1"/>
    <property type="molecule type" value="Genomic_DNA"/>
</dbReference>
<keyword evidence="14" id="KW-0675">Receptor</keyword>
<evidence type="ECO:0000256" key="7">
    <source>
        <dbReference type="ARBA" id="ARBA00022741"/>
    </source>
</evidence>
<reference evidence="17" key="1">
    <citation type="submission" date="2006-10" db="EMBL/GenBank/DDBJ databases">
        <authorList>
            <person name="Amadeo P."/>
            <person name="Zhao Q."/>
            <person name="Wortman J."/>
            <person name="Fraser-Liggett C."/>
            <person name="Carlton J."/>
        </authorList>
    </citation>
    <scope>NUCLEOTIDE SEQUENCE</scope>
    <source>
        <strain evidence="17">G3</strain>
    </source>
</reference>
<dbReference type="VEuPathDB" id="TrichDB:TVAGG3_0644470"/>
<gene>
    <name evidence="17" type="ORF">TVAG_460710</name>
</gene>
<keyword evidence="5" id="KW-0812">Transmembrane</keyword>
<evidence type="ECO:0000256" key="8">
    <source>
        <dbReference type="ARBA" id="ARBA00022777"/>
    </source>
</evidence>
<evidence type="ECO:0000256" key="15">
    <source>
        <dbReference type="ARBA" id="ARBA00023180"/>
    </source>
</evidence>
<dbReference type="Proteomes" id="UP000001542">
    <property type="component" value="Unassembled WGS sequence"/>
</dbReference>
<evidence type="ECO:0000256" key="3">
    <source>
        <dbReference type="ARBA" id="ARBA00022475"/>
    </source>
</evidence>
<evidence type="ECO:0000313" key="17">
    <source>
        <dbReference type="EMBL" id="EAY14654.1"/>
    </source>
</evidence>
<name>A2DY45_TRIV3</name>
<dbReference type="EC" id="2.7.10.1" evidence="2"/>
<keyword evidence="11" id="KW-0472">Membrane</keyword>
<evidence type="ECO:0000256" key="12">
    <source>
        <dbReference type="ARBA" id="ARBA00023137"/>
    </source>
</evidence>
<evidence type="ECO:0000256" key="13">
    <source>
        <dbReference type="ARBA" id="ARBA00023157"/>
    </source>
</evidence>
<dbReference type="VEuPathDB" id="TrichDB:TVAG_460710"/>
<evidence type="ECO:0000256" key="2">
    <source>
        <dbReference type="ARBA" id="ARBA00011902"/>
    </source>
</evidence>
<keyword evidence="7" id="KW-0547">Nucleotide-binding</keyword>
<dbReference type="InParanoid" id="A2DY45"/>